<dbReference type="InterPro" id="IPR003676">
    <property type="entry name" value="SAUR_fam"/>
</dbReference>
<organism evidence="4">
    <name type="scientific">Eucalyptus grandis</name>
    <name type="common">Flooded gum</name>
    <dbReference type="NCBI Taxonomy" id="71139"/>
    <lineage>
        <taxon>Eukaryota</taxon>
        <taxon>Viridiplantae</taxon>
        <taxon>Streptophyta</taxon>
        <taxon>Embryophyta</taxon>
        <taxon>Tracheophyta</taxon>
        <taxon>Spermatophyta</taxon>
        <taxon>Magnoliopsida</taxon>
        <taxon>eudicotyledons</taxon>
        <taxon>Gunneridae</taxon>
        <taxon>Pentapetalae</taxon>
        <taxon>rosids</taxon>
        <taxon>malvids</taxon>
        <taxon>Myrtales</taxon>
        <taxon>Myrtaceae</taxon>
        <taxon>Myrtoideae</taxon>
        <taxon>Eucalypteae</taxon>
        <taxon>Eucalyptus</taxon>
    </lineage>
</organism>
<comment type="similarity">
    <text evidence="1">Belongs to the ARG7 family.</text>
</comment>
<dbReference type="Pfam" id="PF02519">
    <property type="entry name" value="Auxin_inducible"/>
    <property type="match status" value="1"/>
</dbReference>
<evidence type="ECO:0000256" key="3">
    <source>
        <dbReference type="ARBA" id="ARBA00022604"/>
    </source>
</evidence>
<proteinExistence type="inferred from homology"/>
<evidence type="ECO:0000256" key="1">
    <source>
        <dbReference type="ARBA" id="ARBA00006974"/>
    </source>
</evidence>
<dbReference type="OMA" id="IMPFDAL"/>
<keyword evidence="2" id="KW-0217">Developmental protein</keyword>
<dbReference type="GO" id="GO:0009733">
    <property type="term" value="P:response to auxin"/>
    <property type="evidence" value="ECO:0007669"/>
    <property type="project" value="InterPro"/>
</dbReference>
<sequence>MARKWKKLAAIGRKRIYITRSNAEGCNSLTLADEGCFVIYSIDRRRFMIPLVHLSSHIFQKLLEMSEEEYGLSRSGPLVMPCDSVLLENILTLIERGVSNSSEKTLLDALSSSCNIQQSAVPLC</sequence>
<dbReference type="OrthoDB" id="1936278at2759"/>
<dbReference type="PANTHER" id="PTHR31175:SF65">
    <property type="entry name" value="AUXIN-RESPONSIVE PROTEIN SAUR66-LIKE"/>
    <property type="match status" value="1"/>
</dbReference>
<dbReference type="KEGG" id="egr:104455529"/>
<dbReference type="STRING" id="71139.A0A059BDQ2"/>
<accession>A0A059BDQ2</accession>
<name>A0A059BDQ2_EUCGR</name>
<reference evidence="4" key="1">
    <citation type="submission" date="2013-07" db="EMBL/GenBank/DDBJ databases">
        <title>The genome of Eucalyptus grandis.</title>
        <authorList>
            <person name="Schmutz J."/>
            <person name="Hayes R."/>
            <person name="Myburg A."/>
            <person name="Tuskan G."/>
            <person name="Grattapaglia D."/>
            <person name="Rokhsar D.S."/>
        </authorList>
    </citation>
    <scope>NUCLEOTIDE SEQUENCE</scope>
    <source>
        <tissue evidence="4">Leaf extractions</tissue>
    </source>
</reference>
<evidence type="ECO:0000313" key="4">
    <source>
        <dbReference type="EMBL" id="KCW64174.1"/>
    </source>
</evidence>
<keyword evidence="3" id="KW-0341">Growth regulation</keyword>
<gene>
    <name evidence="4" type="ORF">EUGRSUZ_G01821</name>
</gene>
<dbReference type="Gramene" id="KCW64174">
    <property type="protein sequence ID" value="KCW64174"/>
    <property type="gene ID" value="EUGRSUZ_G01821"/>
</dbReference>
<evidence type="ECO:0000256" key="2">
    <source>
        <dbReference type="ARBA" id="ARBA00022473"/>
    </source>
</evidence>
<dbReference type="AlphaFoldDB" id="A0A059BDQ2"/>
<dbReference type="PANTHER" id="PTHR31175">
    <property type="entry name" value="AUXIN-RESPONSIVE FAMILY PROTEIN"/>
    <property type="match status" value="1"/>
</dbReference>
<dbReference type="EMBL" id="KK198759">
    <property type="protein sequence ID" value="KCW64174.1"/>
    <property type="molecule type" value="Genomic_DNA"/>
</dbReference>
<dbReference type="eggNOG" id="ENOG502S4GQ">
    <property type="taxonomic scope" value="Eukaryota"/>
</dbReference>
<dbReference type="InParanoid" id="A0A059BDQ2"/>
<protein>
    <submittedName>
        <fullName evidence="4">Uncharacterized protein</fullName>
    </submittedName>
</protein>